<reference evidence="4 5" key="1">
    <citation type="journal article" date="2018" name="PLoS Genet.">
        <title>Population sequencing reveals clonal diversity and ancestral inbreeding in the grapevine cultivar Chardonnay.</title>
        <authorList>
            <person name="Roach M.J."/>
            <person name="Johnson D.L."/>
            <person name="Bohlmann J."/>
            <person name="van Vuuren H.J."/>
            <person name="Jones S.J."/>
            <person name="Pretorius I.S."/>
            <person name="Schmidt S.A."/>
            <person name="Borneman A.R."/>
        </authorList>
    </citation>
    <scope>NUCLEOTIDE SEQUENCE [LARGE SCALE GENOMIC DNA]</scope>
    <source>
        <strain evidence="5">cv. Chardonnay</strain>
        <tissue evidence="4">Leaf</tissue>
    </source>
</reference>
<dbReference type="PROSITE" id="PS50879">
    <property type="entry name" value="RNASE_H_1"/>
    <property type="match status" value="1"/>
</dbReference>
<proteinExistence type="predicted"/>
<dbReference type="InterPro" id="IPR000477">
    <property type="entry name" value="RT_dom"/>
</dbReference>
<dbReference type="GO" id="GO:0015074">
    <property type="term" value="P:DNA integration"/>
    <property type="evidence" value="ECO:0007669"/>
    <property type="project" value="InterPro"/>
</dbReference>
<dbReference type="Pfam" id="PF13456">
    <property type="entry name" value="RVT_3"/>
    <property type="match status" value="1"/>
</dbReference>
<dbReference type="InterPro" id="IPR041577">
    <property type="entry name" value="RT_RNaseH_2"/>
</dbReference>
<dbReference type="InterPro" id="IPR002156">
    <property type="entry name" value="RNaseH_domain"/>
</dbReference>
<dbReference type="PROSITE" id="PS50994">
    <property type="entry name" value="INTEGRASE"/>
    <property type="match status" value="1"/>
</dbReference>
<dbReference type="InterPro" id="IPR043128">
    <property type="entry name" value="Rev_trsase/Diguanyl_cyclase"/>
</dbReference>
<dbReference type="InterPro" id="IPR012337">
    <property type="entry name" value="RNaseH-like_sf"/>
</dbReference>
<dbReference type="CDD" id="cd09279">
    <property type="entry name" value="RNase_HI_like"/>
    <property type="match status" value="1"/>
</dbReference>
<evidence type="ECO:0000313" key="5">
    <source>
        <dbReference type="Proteomes" id="UP000288805"/>
    </source>
</evidence>
<feature type="region of interest" description="Disordered" evidence="1">
    <location>
        <begin position="128"/>
        <end position="157"/>
    </location>
</feature>
<dbReference type="InterPro" id="IPR001584">
    <property type="entry name" value="Integrase_cat-core"/>
</dbReference>
<dbReference type="Pfam" id="PF17919">
    <property type="entry name" value="RT_RNaseH_2"/>
    <property type="match status" value="1"/>
</dbReference>
<sequence length="1225" mass="138921">MLAMSLSQTEEIAPPELASPFDLFGVSVLEIAGEIQVAPTPEVVEDVVVAVDLFDGPVGLVEGASDLVDPPLPFDVLSGFVSRHDYVSDFSSMDLSTFEYLLVSHVIDLSAPSSPTSQIFDIDDEIAQHDSDDDSSPASDSDPVDQRVSPAVGDTEIVDFGTADQPRELRIGSDLSTDERDSLIQLLRSYLDVFAWSYEDMPGLDPSIVQHRLPLLPHARPVKQKLRRLHPRWSLQVKEEIQKQLSVGFLSVVEYPEWLANVVPVPKKDGKVRVCVDFRDLNKASPKDDFPLPHIDMLVDSTAGHSMLSFMDGFSGYSQILMAPEDMEKTSFITEWGTYCYRVMPFGLKNAGATYQRAATTLFHDMMHRDVEVYVDDMIVKSRDRSDHLAALERFFERIRQFRLRLNPKKCTFGVTSGKLLGYMVSERGIEVDPDKIRAILDMPAPRTEREVRGFLGRLQYISRFIARLTDICEPIFRLLRKSQPTVWDDQCQRAFERIREYLLSPPVLAPPTPGRPLLLYLSVSDVALGCMLAQLDDSGKDRAIYYLSKRMLDYETRYVMIERYCLALVWATRRLRHYMTEYSVHLISRLDPLRYLFDRPALVVAYEMVDEDVAAVTSLSGWRMYFDGAANHSGYGIGVLLISPHGDHIPRSVRLAFSDRHPATNNIVEYEACILGLETALELGIRQMEVFGDSNLVLRQIQGEWKTRDVKLKPYHAYLELLVGRFDDLRYTHLPRAQNQFADALATLASMIDIPVDATVRPLLIESRSAPAYCCLIDDESQMMFVQRCPECQIHGDLIHVPPSELHALTSPWPFSVWGIDIIGKISPKSSSGHEFILVPSITSPSGWRPLHRGVHFRAEVDTLVQRYSIRHHRSSAYRPQTNGAVEAANKNIKRILRRMVETSRDWSEKLPFALWAYRTSFRTSTGATPYSLVYGMEAMLPVEIEMGSLRVALEQQIPEADWAQARFDQLNLLDERRLRAADHVRAYQRKMARAFKKRVKPRPLRIGDLVLKVIRGLIRDPRGKFRPNWSGPYFIRELTPEGAAWLMDLDGNRFSEPTNVDQLKSDPSRVRYFASSFTHITTGSFCVICLLIDIMFTLGILSFLSFLSPYHLGLRYVPCLKTTLRPWDQMSSSGSLYLDRSDSVVFGLPGSAPEIHPASSALLDAWMPPWPLYLGGHLGYMCMIQLWIRMTGIACSTIDDFMSCCSSAYRAPDAILGHVFRFR</sequence>
<evidence type="ECO:0000256" key="1">
    <source>
        <dbReference type="SAM" id="MobiDB-lite"/>
    </source>
</evidence>
<dbReference type="PANTHER" id="PTHR48475:SF1">
    <property type="entry name" value="RNASE H TYPE-1 DOMAIN-CONTAINING PROTEIN"/>
    <property type="match status" value="1"/>
</dbReference>
<dbReference type="SUPFAM" id="SSF53098">
    <property type="entry name" value="Ribonuclease H-like"/>
    <property type="match status" value="2"/>
</dbReference>
<dbReference type="AlphaFoldDB" id="A0A438HQB2"/>
<dbReference type="Gene3D" id="3.30.420.10">
    <property type="entry name" value="Ribonuclease H-like superfamily/Ribonuclease H"/>
    <property type="match status" value="2"/>
</dbReference>
<evidence type="ECO:0000259" key="2">
    <source>
        <dbReference type="PROSITE" id="PS50879"/>
    </source>
</evidence>
<dbReference type="CDD" id="cd01647">
    <property type="entry name" value="RT_LTR"/>
    <property type="match status" value="1"/>
</dbReference>
<protein>
    <submittedName>
        <fullName evidence="4">Retrovirus-related Pol polyprotein from transposon 297</fullName>
    </submittedName>
</protein>
<evidence type="ECO:0000259" key="3">
    <source>
        <dbReference type="PROSITE" id="PS50994"/>
    </source>
</evidence>
<dbReference type="PANTHER" id="PTHR48475">
    <property type="entry name" value="RIBONUCLEASE H"/>
    <property type="match status" value="1"/>
</dbReference>
<feature type="domain" description="Integrase catalytic" evidence="3">
    <location>
        <begin position="854"/>
        <end position="939"/>
    </location>
</feature>
<dbReference type="EMBL" id="QGNW01000192">
    <property type="protein sequence ID" value="RVW86629.1"/>
    <property type="molecule type" value="Genomic_DNA"/>
</dbReference>
<dbReference type="SUPFAM" id="SSF56672">
    <property type="entry name" value="DNA/RNA polymerases"/>
    <property type="match status" value="1"/>
</dbReference>
<dbReference type="FunFam" id="3.30.70.270:FF:000020">
    <property type="entry name" value="Transposon Tf2-6 polyprotein-like Protein"/>
    <property type="match status" value="1"/>
</dbReference>
<name>A0A438HQB2_VITVI</name>
<dbReference type="Gene3D" id="3.10.10.10">
    <property type="entry name" value="HIV Type 1 Reverse Transcriptase, subunit A, domain 1"/>
    <property type="match status" value="1"/>
</dbReference>
<dbReference type="Proteomes" id="UP000288805">
    <property type="component" value="Unassembled WGS sequence"/>
</dbReference>
<evidence type="ECO:0000313" key="4">
    <source>
        <dbReference type="EMBL" id="RVW86629.1"/>
    </source>
</evidence>
<comment type="caution">
    <text evidence="4">The sequence shown here is derived from an EMBL/GenBank/DDBJ whole genome shotgun (WGS) entry which is preliminary data.</text>
</comment>
<dbReference type="InterPro" id="IPR036397">
    <property type="entry name" value="RNaseH_sf"/>
</dbReference>
<dbReference type="InterPro" id="IPR043502">
    <property type="entry name" value="DNA/RNA_pol_sf"/>
</dbReference>
<dbReference type="GO" id="GO:0004523">
    <property type="term" value="F:RNA-DNA hybrid ribonuclease activity"/>
    <property type="evidence" value="ECO:0007669"/>
    <property type="project" value="InterPro"/>
</dbReference>
<dbReference type="Pfam" id="PF00078">
    <property type="entry name" value="RVT_1"/>
    <property type="match status" value="1"/>
</dbReference>
<accession>A0A438HQB2</accession>
<dbReference type="Gene3D" id="3.30.70.270">
    <property type="match status" value="2"/>
</dbReference>
<organism evidence="4 5">
    <name type="scientific">Vitis vinifera</name>
    <name type="common">Grape</name>
    <dbReference type="NCBI Taxonomy" id="29760"/>
    <lineage>
        <taxon>Eukaryota</taxon>
        <taxon>Viridiplantae</taxon>
        <taxon>Streptophyta</taxon>
        <taxon>Embryophyta</taxon>
        <taxon>Tracheophyta</taxon>
        <taxon>Spermatophyta</taxon>
        <taxon>Magnoliopsida</taxon>
        <taxon>eudicotyledons</taxon>
        <taxon>Gunneridae</taxon>
        <taxon>Pentapetalae</taxon>
        <taxon>rosids</taxon>
        <taxon>Vitales</taxon>
        <taxon>Vitaceae</taxon>
        <taxon>Viteae</taxon>
        <taxon>Vitis</taxon>
    </lineage>
</organism>
<gene>
    <name evidence="4" type="primary">pol_181</name>
    <name evidence="4" type="ORF">CK203_045680</name>
</gene>
<dbReference type="GO" id="GO:0003676">
    <property type="term" value="F:nucleic acid binding"/>
    <property type="evidence" value="ECO:0007669"/>
    <property type="project" value="InterPro"/>
</dbReference>
<feature type="domain" description="RNase H type-1" evidence="2">
    <location>
        <begin position="619"/>
        <end position="752"/>
    </location>
</feature>